<feature type="compositionally biased region" description="Polar residues" evidence="1">
    <location>
        <begin position="191"/>
        <end position="205"/>
    </location>
</feature>
<organism evidence="2 3">
    <name type="scientific">Metschnikowia aff. pulcherrima</name>
    <dbReference type="NCBI Taxonomy" id="2163413"/>
    <lineage>
        <taxon>Eukaryota</taxon>
        <taxon>Fungi</taxon>
        <taxon>Dikarya</taxon>
        <taxon>Ascomycota</taxon>
        <taxon>Saccharomycotina</taxon>
        <taxon>Pichiomycetes</taxon>
        <taxon>Metschnikowiaceae</taxon>
        <taxon>Metschnikowia</taxon>
    </lineage>
</organism>
<reference evidence="3" key="1">
    <citation type="submission" date="2019-03" db="EMBL/GenBank/DDBJ databases">
        <title>Snf2 controls pulcherriminic acid biosynthesis and connects pigmentation and antifungal activity of the yeast Metschnikowia pulcherrima.</title>
        <authorList>
            <person name="Gore-Lloyd D."/>
            <person name="Sumann I."/>
            <person name="Brachmann A.O."/>
            <person name="Schneeberger K."/>
            <person name="Ortiz-Merino R.A."/>
            <person name="Moreno-Beltran M."/>
            <person name="Schlaefli M."/>
            <person name="Kirner P."/>
            <person name="Santos Kron A."/>
            <person name="Wolfe K.H."/>
            <person name="Piel J."/>
            <person name="Ahrens C.H."/>
            <person name="Henk D."/>
            <person name="Freimoser F.M."/>
        </authorList>
    </citation>
    <scope>NUCLEOTIDE SEQUENCE [LARGE SCALE GENOMIC DNA]</scope>
    <source>
        <strain evidence="3">APC 1.2</strain>
    </source>
</reference>
<protein>
    <submittedName>
        <fullName evidence="2">Uncharacterized protein</fullName>
    </submittedName>
</protein>
<feature type="region of interest" description="Disordered" evidence="1">
    <location>
        <begin position="212"/>
        <end position="242"/>
    </location>
</feature>
<evidence type="ECO:0000313" key="3">
    <source>
        <dbReference type="Proteomes" id="UP000292447"/>
    </source>
</evidence>
<accession>A0A4V1ADF7</accession>
<dbReference type="AlphaFoldDB" id="A0A4V1ADF7"/>
<sequence>MQDTPNLYMAFHLFVFASRKYLEVIHAAQFVAIFYLQTVDEVTHESFSWLIWLLHPGEVISAVKTRLNKKPDPEGEPKQCPIQTYILFKALTFSAGVNQIPIHAQATEAAIRDFFNDLDCKKLLERVTSASKTIFPFFEKFEDAETEIIELPEPEAVHWFHIRFWERTPKKVRSVLFAHLKKEQNDDGASVHTNPRGQSLPVSRSDQIEELDDAETSMATDGTAPNSASSHPVDSLSKAPEPLVTPSFLELKNLWGDRIRKRRSH</sequence>
<evidence type="ECO:0000256" key="1">
    <source>
        <dbReference type="SAM" id="MobiDB-lite"/>
    </source>
</evidence>
<proteinExistence type="predicted"/>
<keyword evidence="3" id="KW-1185">Reference proteome</keyword>
<dbReference type="EMBL" id="CP034456">
    <property type="protein sequence ID" value="QBM85553.1"/>
    <property type="molecule type" value="Genomic_DNA"/>
</dbReference>
<evidence type="ECO:0000313" key="2">
    <source>
        <dbReference type="EMBL" id="QBM85553.1"/>
    </source>
</evidence>
<feature type="region of interest" description="Disordered" evidence="1">
    <location>
        <begin position="186"/>
        <end position="205"/>
    </location>
</feature>
<dbReference type="Proteomes" id="UP000292447">
    <property type="component" value="Chromosome I"/>
</dbReference>
<feature type="compositionally biased region" description="Polar residues" evidence="1">
    <location>
        <begin position="217"/>
        <end position="232"/>
    </location>
</feature>
<name>A0A4V1ADF7_9ASCO</name>
<gene>
    <name evidence="2" type="ORF">METSCH_A01750</name>
</gene>